<accession>A0AAV4WT71</accession>
<dbReference type="AlphaFoldDB" id="A0AAV4WT71"/>
<evidence type="ECO:0000313" key="3">
    <source>
        <dbReference type="Proteomes" id="UP001054945"/>
    </source>
</evidence>
<evidence type="ECO:0000313" key="2">
    <source>
        <dbReference type="EMBL" id="GIY86062.1"/>
    </source>
</evidence>
<name>A0AAV4WT71_CAEEX</name>
<feature type="region of interest" description="Disordered" evidence="1">
    <location>
        <begin position="114"/>
        <end position="134"/>
    </location>
</feature>
<gene>
    <name evidence="2" type="ORF">CEXT_193701</name>
</gene>
<reference evidence="2 3" key="1">
    <citation type="submission" date="2021-06" db="EMBL/GenBank/DDBJ databases">
        <title>Caerostris extrusa draft genome.</title>
        <authorList>
            <person name="Kono N."/>
            <person name="Arakawa K."/>
        </authorList>
    </citation>
    <scope>NUCLEOTIDE SEQUENCE [LARGE SCALE GENOMIC DNA]</scope>
</reference>
<comment type="caution">
    <text evidence="2">The sequence shown here is derived from an EMBL/GenBank/DDBJ whole genome shotgun (WGS) entry which is preliminary data.</text>
</comment>
<feature type="compositionally biased region" description="Basic residues" evidence="1">
    <location>
        <begin position="121"/>
        <end position="134"/>
    </location>
</feature>
<feature type="region of interest" description="Disordered" evidence="1">
    <location>
        <begin position="15"/>
        <end position="39"/>
    </location>
</feature>
<protein>
    <submittedName>
        <fullName evidence="2">Uncharacterized protein</fullName>
    </submittedName>
</protein>
<sequence length="134" mass="14787">MDGWCPGITGQVEETRNSSINTAGALQGDRADRSTRPQKGCSTFGALEENPGIYPPSTKPLPQILTSISGTLFKFAPLDPEAQLACRKIRPCMQSTGKNGSHYLNPKENLNHARTLGSPLMRRHDRRQRWQAAQ</sequence>
<evidence type="ECO:0000256" key="1">
    <source>
        <dbReference type="SAM" id="MobiDB-lite"/>
    </source>
</evidence>
<dbReference type="Proteomes" id="UP001054945">
    <property type="component" value="Unassembled WGS sequence"/>
</dbReference>
<proteinExistence type="predicted"/>
<keyword evidence="3" id="KW-1185">Reference proteome</keyword>
<dbReference type="EMBL" id="BPLR01016733">
    <property type="protein sequence ID" value="GIY86062.1"/>
    <property type="molecule type" value="Genomic_DNA"/>
</dbReference>
<organism evidence="2 3">
    <name type="scientific">Caerostris extrusa</name>
    <name type="common">Bark spider</name>
    <name type="synonym">Caerostris bankana</name>
    <dbReference type="NCBI Taxonomy" id="172846"/>
    <lineage>
        <taxon>Eukaryota</taxon>
        <taxon>Metazoa</taxon>
        <taxon>Ecdysozoa</taxon>
        <taxon>Arthropoda</taxon>
        <taxon>Chelicerata</taxon>
        <taxon>Arachnida</taxon>
        <taxon>Araneae</taxon>
        <taxon>Araneomorphae</taxon>
        <taxon>Entelegynae</taxon>
        <taxon>Araneoidea</taxon>
        <taxon>Araneidae</taxon>
        <taxon>Caerostris</taxon>
    </lineage>
</organism>